<name>A0AAU7EEK0_9FLAO</name>
<keyword evidence="1" id="KW-0732">Signal</keyword>
<gene>
    <name evidence="2" type="ORF">QLS71_014190</name>
</gene>
<keyword evidence="3" id="KW-1185">Reference proteome</keyword>
<reference evidence="2" key="1">
    <citation type="submission" date="2024-04" db="EMBL/GenBank/DDBJ databases">
        <title>Mariniflexile litorale, isolated from the shallow sediments of the Sea of Japan.</title>
        <authorList>
            <person name="Romanenko L."/>
            <person name="Isaeva M."/>
        </authorList>
    </citation>
    <scope>NUCLEOTIDE SEQUENCE [LARGE SCALE GENOMIC DNA]</scope>
    <source>
        <strain evidence="2">KMM 9835</strain>
    </source>
</reference>
<accession>A0AAU7EEK0</accession>
<feature type="signal peptide" evidence="1">
    <location>
        <begin position="1"/>
        <end position="21"/>
    </location>
</feature>
<dbReference type="KEGG" id="mlil:QLS71_014190"/>
<organism evidence="2 3">
    <name type="scientific">Mariniflexile litorale</name>
    <dbReference type="NCBI Taxonomy" id="3045158"/>
    <lineage>
        <taxon>Bacteria</taxon>
        <taxon>Pseudomonadati</taxon>
        <taxon>Bacteroidota</taxon>
        <taxon>Flavobacteriia</taxon>
        <taxon>Flavobacteriales</taxon>
        <taxon>Flavobacteriaceae</taxon>
        <taxon>Mariniflexile</taxon>
    </lineage>
</organism>
<evidence type="ECO:0000256" key="1">
    <source>
        <dbReference type="SAM" id="SignalP"/>
    </source>
</evidence>
<evidence type="ECO:0000313" key="3">
    <source>
        <dbReference type="Proteomes" id="UP001224325"/>
    </source>
</evidence>
<dbReference type="Gene3D" id="2.130.10.10">
    <property type="entry name" value="YVTN repeat-like/Quinoprotein amine dehydrogenase"/>
    <property type="match status" value="1"/>
</dbReference>
<sequence>MKNILKNTLLILVSIMLFNCADDDNNENTGQNDIIGEWRLTSGSFYNGADKFAFFNEDNTLDILRETTDNFKGNYHTSYTIDGSEITIEGLSQSGSITYTYILENGILALTSEFTSATLEKVASNTPILSDWITPLEIQEEGNAPWEGSVDIAFNYNKTQLLYGTTNGGDYIALISPTTFKEVGQITTTRAAYAVEVEKYSGSDKYIFQSDNGFDRFYGYFENINTLGVTSAALGSWIKGLASVNNTQIWVASSNQARLYLYNYFTMEIEDSIALEVQPKGLDYQNGLLYVCDGNFLHKCQTTPNFEVIESYGISNFKIKGAAFDGTNFWVNGYNSNEEVYKIIKTNLTL</sequence>
<evidence type="ECO:0008006" key="4">
    <source>
        <dbReference type="Google" id="ProtNLM"/>
    </source>
</evidence>
<dbReference type="EMBL" id="CP155618">
    <property type="protein sequence ID" value="XBL13462.1"/>
    <property type="molecule type" value="Genomic_DNA"/>
</dbReference>
<proteinExistence type="predicted"/>
<dbReference type="Proteomes" id="UP001224325">
    <property type="component" value="Chromosome"/>
</dbReference>
<protein>
    <recommendedName>
        <fullName evidence="4">Lipocalin-like protein</fullName>
    </recommendedName>
</protein>
<feature type="chain" id="PRO_5043470379" description="Lipocalin-like protein" evidence="1">
    <location>
        <begin position="22"/>
        <end position="350"/>
    </location>
</feature>
<dbReference type="SUPFAM" id="SSF75011">
    <property type="entry name" value="3-carboxy-cis,cis-mucoante lactonizing enzyme"/>
    <property type="match status" value="1"/>
</dbReference>
<dbReference type="InterPro" id="IPR015943">
    <property type="entry name" value="WD40/YVTN_repeat-like_dom_sf"/>
</dbReference>
<dbReference type="RefSeq" id="WP_308993353.1">
    <property type="nucleotide sequence ID" value="NZ_CP155618.1"/>
</dbReference>
<evidence type="ECO:0000313" key="2">
    <source>
        <dbReference type="EMBL" id="XBL13462.1"/>
    </source>
</evidence>
<dbReference type="AlphaFoldDB" id="A0AAU7EEK0"/>